<dbReference type="EMBL" id="AZFW01000077">
    <property type="protein sequence ID" value="KRM26313.1"/>
    <property type="molecule type" value="Genomic_DNA"/>
</dbReference>
<proteinExistence type="predicted"/>
<dbReference type="RefSeq" id="WP_051225425.1">
    <property type="nucleotide sequence ID" value="NZ_AUEH01000048.1"/>
</dbReference>
<name>A0A0R1XEE2_9LACO</name>
<evidence type="ECO:0000256" key="1">
    <source>
        <dbReference type="PROSITE-ProRule" id="PRU00182"/>
    </source>
</evidence>
<dbReference type="eggNOG" id="COG2501">
    <property type="taxonomic scope" value="Bacteria"/>
</dbReference>
<dbReference type="SUPFAM" id="SSF55174">
    <property type="entry name" value="Alpha-L RNA-binding motif"/>
    <property type="match status" value="1"/>
</dbReference>
<dbReference type="GeneID" id="78510693"/>
<evidence type="ECO:0000313" key="2">
    <source>
        <dbReference type="EMBL" id="KRM26313.1"/>
    </source>
</evidence>
<dbReference type="Gene3D" id="3.10.290.10">
    <property type="entry name" value="RNA-binding S4 domain"/>
    <property type="match status" value="1"/>
</dbReference>
<sequence length="79" mass="8353">MVNQVVTLAASEEFITVGQLLKEVGAISTGGQAKWFLREHPVVIDGAQEDRRGRKVYPGTQVIVPAVGTVTVAAAPHVS</sequence>
<dbReference type="PATRIC" id="fig|1122147.4.peg.54"/>
<dbReference type="PROSITE" id="PS50889">
    <property type="entry name" value="S4"/>
    <property type="match status" value="1"/>
</dbReference>
<dbReference type="InterPro" id="IPR036986">
    <property type="entry name" value="S4_RNA-bd_sf"/>
</dbReference>
<gene>
    <name evidence="2" type="ORF">FC91_GL000055</name>
</gene>
<accession>A0A0R1XEE2</accession>
<evidence type="ECO:0000313" key="3">
    <source>
        <dbReference type="Proteomes" id="UP000050949"/>
    </source>
</evidence>
<comment type="caution">
    <text evidence="2">The sequence shown here is derived from an EMBL/GenBank/DDBJ whole genome shotgun (WGS) entry which is preliminary data.</text>
</comment>
<organism evidence="2 3">
    <name type="scientific">Schleiferilactobacillus harbinensis DSM 16991</name>
    <dbReference type="NCBI Taxonomy" id="1122147"/>
    <lineage>
        <taxon>Bacteria</taxon>
        <taxon>Bacillati</taxon>
        <taxon>Bacillota</taxon>
        <taxon>Bacilli</taxon>
        <taxon>Lactobacillales</taxon>
        <taxon>Lactobacillaceae</taxon>
        <taxon>Schleiferilactobacillus</taxon>
    </lineage>
</organism>
<dbReference type="Proteomes" id="UP000050949">
    <property type="component" value="Unassembled WGS sequence"/>
</dbReference>
<dbReference type="AlphaFoldDB" id="A0A0R1XEE2"/>
<keyword evidence="1" id="KW-0694">RNA-binding</keyword>
<dbReference type="GO" id="GO:0003723">
    <property type="term" value="F:RNA binding"/>
    <property type="evidence" value="ECO:0007669"/>
    <property type="project" value="UniProtKB-KW"/>
</dbReference>
<dbReference type="Pfam" id="PF13275">
    <property type="entry name" value="S4_2"/>
    <property type="match status" value="1"/>
</dbReference>
<protein>
    <submittedName>
        <fullName evidence="2">Uncharacterized protein</fullName>
    </submittedName>
</protein>
<reference evidence="2 3" key="1">
    <citation type="journal article" date="2015" name="Genome Announc.">
        <title>Expanding the biotechnology potential of lactobacilli through comparative genomics of 213 strains and associated genera.</title>
        <authorList>
            <person name="Sun Z."/>
            <person name="Harris H.M."/>
            <person name="McCann A."/>
            <person name="Guo C."/>
            <person name="Argimon S."/>
            <person name="Zhang W."/>
            <person name="Yang X."/>
            <person name="Jeffery I.B."/>
            <person name="Cooney J.C."/>
            <person name="Kagawa T.F."/>
            <person name="Liu W."/>
            <person name="Song Y."/>
            <person name="Salvetti E."/>
            <person name="Wrobel A."/>
            <person name="Rasinkangas P."/>
            <person name="Parkhill J."/>
            <person name="Rea M.C."/>
            <person name="O'Sullivan O."/>
            <person name="Ritari J."/>
            <person name="Douillard F.P."/>
            <person name="Paul Ross R."/>
            <person name="Yang R."/>
            <person name="Briner A.E."/>
            <person name="Felis G.E."/>
            <person name="de Vos W.M."/>
            <person name="Barrangou R."/>
            <person name="Klaenhammer T.R."/>
            <person name="Caufield P.W."/>
            <person name="Cui Y."/>
            <person name="Zhang H."/>
            <person name="O'Toole P.W."/>
        </authorList>
    </citation>
    <scope>NUCLEOTIDE SEQUENCE [LARGE SCALE GENOMIC DNA]</scope>
    <source>
        <strain evidence="2 3">DSM 16991</strain>
    </source>
</reference>